<evidence type="ECO:0000256" key="5">
    <source>
        <dbReference type="ARBA" id="ARBA00022741"/>
    </source>
</evidence>
<dbReference type="GO" id="GO:0016887">
    <property type="term" value="F:ATP hydrolysis activity"/>
    <property type="evidence" value="ECO:0007669"/>
    <property type="project" value="InterPro"/>
</dbReference>
<feature type="region of interest" description="Disordered" evidence="9">
    <location>
        <begin position="681"/>
        <end position="714"/>
    </location>
</feature>
<organism evidence="13 14">
    <name type="scientific">Amblyomma americanum</name>
    <name type="common">Lone star tick</name>
    <dbReference type="NCBI Taxonomy" id="6943"/>
    <lineage>
        <taxon>Eukaryota</taxon>
        <taxon>Metazoa</taxon>
        <taxon>Ecdysozoa</taxon>
        <taxon>Arthropoda</taxon>
        <taxon>Chelicerata</taxon>
        <taxon>Arachnida</taxon>
        <taxon>Acari</taxon>
        <taxon>Parasitiformes</taxon>
        <taxon>Ixodida</taxon>
        <taxon>Ixodoidea</taxon>
        <taxon>Ixodidae</taxon>
        <taxon>Amblyomminae</taxon>
        <taxon>Amblyomma</taxon>
    </lineage>
</organism>
<evidence type="ECO:0000256" key="9">
    <source>
        <dbReference type="SAM" id="MobiDB-lite"/>
    </source>
</evidence>
<evidence type="ECO:0000313" key="13">
    <source>
        <dbReference type="EMBL" id="KAK8777078.1"/>
    </source>
</evidence>
<evidence type="ECO:0000256" key="7">
    <source>
        <dbReference type="ARBA" id="ARBA00022989"/>
    </source>
</evidence>
<sequence>MDSLLVSSSSVMAIILFSALAQFYPERSLTASLSFSCIYALSLLDPTNSNIVVILRLITLSIFGLKRIANACGEAEREADVKTADDVLRPEGSIYLKRCSFAWGSGATCPGNFPEAVLRDVSFMLRPGSLVALVGSIGSGKSALLAALQGYLRILSGSCCVKGSVAYVPQIACIYNMSIRDNILFGKPLNVTLYEHVLSACDLLKDMAAFPAGDLTEVGQKGATLSGGQKQRIALARAVYSDSSVYLLDDTLSALDARVASKVFKQVIGKKGILQEKTRVIVCSQTRYLKQMDQIMLVADSKLTIFDDISELIKDPRCPTTIREGIHAKHTSRHGFSTNLALTQAIGKVTHQVTEEESMESLMGSMDLFSSAVRISGPSIVVAALSFMARAGAVGSYLVWMKQWTDAGTDETPTSVWIAGLAAICLSDVLLGWLGAFTLAVALRNLSFRLQGAMVRRVLDSPVDFFDSTPRGRVLNRFSTELENVDCCLYLSLKQILQTLPAVIARIVVTGFQAPAAGVLGGVTAAFYLATMVIMAKACNAARRLESVQASHLLQHVAETRDTLSVLRSYGVEERFCRHSYRLVDAAARALLTLTNGLRNVRFLGGLCGFLVVMASVVFAVILPGQSQEVANNGSAVGLALSASVGVAFLIMGSSGSVFFCLQTFVSVERCVDYTRLPPEAGLNEESGSEPEGEKTSPGIRSHEPVRGGRLDSATWPSKGKLEFDKYAASYKPGILPDVLHDVSFVVLPREKAGIVGRTGAGKSSLFMAVLRVLKASAGCIRIDDVDIASVPLRRLRSVVTVIPQAR</sequence>
<dbReference type="Pfam" id="PF00005">
    <property type="entry name" value="ABC_tran"/>
    <property type="match status" value="2"/>
</dbReference>
<keyword evidence="7 10" id="KW-1133">Transmembrane helix</keyword>
<dbReference type="Gene3D" id="1.20.1560.10">
    <property type="entry name" value="ABC transporter type 1, transmembrane domain"/>
    <property type="match status" value="1"/>
</dbReference>
<dbReference type="SUPFAM" id="SSF52540">
    <property type="entry name" value="P-loop containing nucleoside triphosphate hydrolases"/>
    <property type="match status" value="2"/>
</dbReference>
<feature type="transmembrane region" description="Helical" evidence="10">
    <location>
        <begin position="416"/>
        <end position="443"/>
    </location>
</feature>
<feature type="transmembrane region" description="Helical" evidence="10">
    <location>
        <begin position="635"/>
        <end position="662"/>
    </location>
</feature>
<dbReference type="SMART" id="SM00382">
    <property type="entry name" value="AAA"/>
    <property type="match status" value="1"/>
</dbReference>
<dbReference type="GO" id="GO:0005524">
    <property type="term" value="F:ATP binding"/>
    <property type="evidence" value="ECO:0007669"/>
    <property type="project" value="UniProtKB-KW"/>
</dbReference>
<dbReference type="Proteomes" id="UP001321473">
    <property type="component" value="Unassembled WGS sequence"/>
</dbReference>
<feature type="transmembrane region" description="Helical" evidence="10">
    <location>
        <begin position="603"/>
        <end position="623"/>
    </location>
</feature>
<dbReference type="InterPro" id="IPR050173">
    <property type="entry name" value="ABC_transporter_C-like"/>
</dbReference>
<keyword evidence="14" id="KW-1185">Reference proteome</keyword>
<accession>A0AAQ4ER39</accession>
<dbReference type="FunFam" id="3.40.50.300:FF:000997">
    <property type="entry name" value="Multidrug resistance-associated protein 1"/>
    <property type="match status" value="1"/>
</dbReference>
<keyword evidence="6" id="KW-0067">ATP-binding</keyword>
<keyword evidence="2" id="KW-0813">Transport</keyword>
<dbReference type="InterPro" id="IPR003593">
    <property type="entry name" value="AAA+_ATPase"/>
</dbReference>
<dbReference type="PANTHER" id="PTHR24223">
    <property type="entry name" value="ATP-BINDING CASSETTE SUB-FAMILY C"/>
    <property type="match status" value="1"/>
</dbReference>
<feature type="transmembrane region" description="Helical" evidence="10">
    <location>
        <begin position="380"/>
        <end position="400"/>
    </location>
</feature>
<dbReference type="Gene3D" id="3.40.50.300">
    <property type="entry name" value="P-loop containing nucleotide triphosphate hydrolases"/>
    <property type="match status" value="2"/>
</dbReference>
<dbReference type="InterPro" id="IPR003439">
    <property type="entry name" value="ABC_transporter-like_ATP-bd"/>
</dbReference>
<dbReference type="PROSITE" id="PS00211">
    <property type="entry name" value="ABC_TRANSPORTER_1"/>
    <property type="match status" value="1"/>
</dbReference>
<dbReference type="InterPro" id="IPR017871">
    <property type="entry name" value="ABC_transporter-like_CS"/>
</dbReference>
<evidence type="ECO:0000256" key="3">
    <source>
        <dbReference type="ARBA" id="ARBA00022692"/>
    </source>
</evidence>
<dbReference type="Pfam" id="PF00664">
    <property type="entry name" value="ABC_membrane"/>
    <property type="match status" value="1"/>
</dbReference>
<dbReference type="EMBL" id="JARKHS020012242">
    <property type="protein sequence ID" value="KAK8777078.1"/>
    <property type="molecule type" value="Genomic_DNA"/>
</dbReference>
<dbReference type="PROSITE" id="PS50929">
    <property type="entry name" value="ABC_TM1F"/>
    <property type="match status" value="1"/>
</dbReference>
<evidence type="ECO:0000256" key="10">
    <source>
        <dbReference type="SAM" id="Phobius"/>
    </source>
</evidence>
<name>A0AAQ4ER39_AMBAM</name>
<proteinExistence type="predicted"/>
<dbReference type="CDD" id="cd03250">
    <property type="entry name" value="ABCC_MRP_domain1"/>
    <property type="match status" value="1"/>
</dbReference>
<evidence type="ECO:0000256" key="4">
    <source>
        <dbReference type="ARBA" id="ARBA00022737"/>
    </source>
</evidence>
<evidence type="ECO:0000256" key="1">
    <source>
        <dbReference type="ARBA" id="ARBA00004128"/>
    </source>
</evidence>
<gene>
    <name evidence="13" type="ORF">V5799_029577</name>
</gene>
<dbReference type="InterPro" id="IPR036640">
    <property type="entry name" value="ABC1_TM_sf"/>
</dbReference>
<dbReference type="AlphaFoldDB" id="A0AAQ4ER39"/>
<feature type="domain" description="ABC transmembrane type-1" evidence="12">
    <location>
        <begin position="381"/>
        <end position="668"/>
    </location>
</feature>
<dbReference type="PANTHER" id="PTHR24223:SF443">
    <property type="entry name" value="MULTIDRUG-RESISTANCE LIKE PROTEIN 1, ISOFORM I"/>
    <property type="match status" value="1"/>
</dbReference>
<keyword evidence="4" id="KW-0677">Repeat</keyword>
<dbReference type="InterPro" id="IPR011527">
    <property type="entry name" value="ABC1_TM_dom"/>
</dbReference>
<comment type="caution">
    <text evidence="13">The sequence shown here is derived from an EMBL/GenBank/DDBJ whole genome shotgun (WGS) entry which is preliminary data.</text>
</comment>
<comment type="subcellular location">
    <subcellularLocation>
        <location evidence="1">Vacuole membrane</location>
        <topology evidence="1">Multi-pass membrane protein</topology>
    </subcellularLocation>
</comment>
<dbReference type="InterPro" id="IPR027417">
    <property type="entry name" value="P-loop_NTPase"/>
</dbReference>
<reference evidence="13 14" key="1">
    <citation type="journal article" date="2023" name="Arcadia Sci">
        <title>De novo assembly of a long-read Amblyomma americanum tick genome.</title>
        <authorList>
            <person name="Chou S."/>
            <person name="Poskanzer K.E."/>
            <person name="Rollins M."/>
            <person name="Thuy-Boun P.S."/>
        </authorList>
    </citation>
    <scope>NUCLEOTIDE SEQUENCE [LARGE SCALE GENOMIC DNA]</scope>
    <source>
        <strain evidence="13">F_SG_1</strain>
        <tissue evidence="13">Salivary glands</tissue>
    </source>
</reference>
<evidence type="ECO:0000256" key="2">
    <source>
        <dbReference type="ARBA" id="ARBA00022448"/>
    </source>
</evidence>
<evidence type="ECO:0000313" key="14">
    <source>
        <dbReference type="Proteomes" id="UP001321473"/>
    </source>
</evidence>
<protein>
    <submittedName>
        <fullName evidence="13">Uncharacterized protein</fullName>
    </submittedName>
</protein>
<keyword evidence="3 10" id="KW-0812">Transmembrane</keyword>
<feature type="domain" description="ABC transporter" evidence="11">
    <location>
        <begin position="94"/>
        <end position="325"/>
    </location>
</feature>
<evidence type="ECO:0000256" key="6">
    <source>
        <dbReference type="ARBA" id="ARBA00022840"/>
    </source>
</evidence>
<evidence type="ECO:0000259" key="12">
    <source>
        <dbReference type="PROSITE" id="PS50929"/>
    </source>
</evidence>
<evidence type="ECO:0000259" key="11">
    <source>
        <dbReference type="PROSITE" id="PS50893"/>
    </source>
</evidence>
<keyword evidence="8 10" id="KW-0472">Membrane</keyword>
<feature type="compositionally biased region" description="Basic and acidic residues" evidence="9">
    <location>
        <begin position="701"/>
        <end position="710"/>
    </location>
</feature>
<dbReference type="PROSITE" id="PS50893">
    <property type="entry name" value="ABC_TRANSPORTER_2"/>
    <property type="match status" value="1"/>
</dbReference>
<evidence type="ECO:0000256" key="8">
    <source>
        <dbReference type="ARBA" id="ARBA00023136"/>
    </source>
</evidence>
<dbReference type="SUPFAM" id="SSF90123">
    <property type="entry name" value="ABC transporter transmembrane region"/>
    <property type="match status" value="1"/>
</dbReference>
<dbReference type="GO" id="GO:0140359">
    <property type="term" value="F:ABC-type transporter activity"/>
    <property type="evidence" value="ECO:0007669"/>
    <property type="project" value="InterPro"/>
</dbReference>
<dbReference type="GO" id="GO:0005774">
    <property type="term" value="C:vacuolar membrane"/>
    <property type="evidence" value="ECO:0007669"/>
    <property type="project" value="UniProtKB-SubCell"/>
</dbReference>
<keyword evidence="5" id="KW-0547">Nucleotide-binding</keyword>